<dbReference type="EMBL" id="UINC01033788">
    <property type="protein sequence ID" value="SVB23607.1"/>
    <property type="molecule type" value="Genomic_DNA"/>
</dbReference>
<sequence>MNLSSYPHLVKEWHPTKNGDLTPNDVTYGTSQVVWWLCPKGHSFDTSINKRTSMKTNCPYCSGRKVGQDNNLLALFPDIAKEWHPTKNKGLTPKDVTSKSDKKVWWLCPNGHSHESVVKNRTLNKSMCPDCSNQSSEPEIRILSELKWFFDEVNSRYKVDGVEIDIFLPNFNLGIEYDGKYWHKDNEDSDLKKNKFLLSQDINLIRVREHPLKSLTENDVVVRINRSLEKTDLDKVLKKIYPFVDNSTKEKINTYLRKPSFVNDELFKKYRSYFPSPFPEKSILKTHPELSEEWDYDKNYPLRPENFSYGSGNDLWWLCPKGHSYERSLNTRTSHGIGCPYCSGRKTLNYDLWK</sequence>
<protein>
    <recommendedName>
        <fullName evidence="1">Treble clef zinc finger domain-containing protein</fullName>
    </recommendedName>
</protein>
<organism evidence="2">
    <name type="scientific">marine metagenome</name>
    <dbReference type="NCBI Taxonomy" id="408172"/>
    <lineage>
        <taxon>unclassified sequences</taxon>
        <taxon>metagenomes</taxon>
        <taxon>ecological metagenomes</taxon>
    </lineage>
</organism>
<evidence type="ECO:0000313" key="2">
    <source>
        <dbReference type="EMBL" id="SVB23607.1"/>
    </source>
</evidence>
<dbReference type="PANTHER" id="PTHR37317:SF1">
    <property type="entry name" value="ZINC-RIBBON DOMAIN-CONTAINING PROTEIN-RELATED"/>
    <property type="match status" value="1"/>
</dbReference>
<gene>
    <name evidence="2" type="ORF">METZ01_LOCUS176461</name>
</gene>
<feature type="domain" description="Treble clef zinc finger" evidence="1">
    <location>
        <begin position="9"/>
        <end position="64"/>
    </location>
</feature>
<dbReference type="AlphaFoldDB" id="A0A382CE48"/>
<evidence type="ECO:0000259" key="1">
    <source>
        <dbReference type="Pfam" id="PF14311"/>
    </source>
</evidence>
<accession>A0A382CE48</accession>
<dbReference type="Gene3D" id="3.40.960.10">
    <property type="entry name" value="VSR Endonuclease"/>
    <property type="match status" value="1"/>
</dbReference>
<feature type="domain" description="Treble clef zinc finger" evidence="1">
    <location>
        <begin position="79"/>
        <end position="133"/>
    </location>
</feature>
<dbReference type="Pfam" id="PF14311">
    <property type="entry name" value="DUF4379"/>
    <property type="match status" value="3"/>
</dbReference>
<proteinExistence type="predicted"/>
<dbReference type="InterPro" id="IPR025487">
    <property type="entry name" value="DUF4379"/>
</dbReference>
<reference evidence="2" key="1">
    <citation type="submission" date="2018-05" db="EMBL/GenBank/DDBJ databases">
        <authorList>
            <person name="Lanie J.A."/>
            <person name="Ng W.-L."/>
            <person name="Kazmierczak K.M."/>
            <person name="Andrzejewski T.M."/>
            <person name="Davidsen T.M."/>
            <person name="Wayne K.J."/>
            <person name="Tettelin H."/>
            <person name="Glass J.I."/>
            <person name="Rusch D."/>
            <person name="Podicherti R."/>
            <person name="Tsui H.-C.T."/>
            <person name="Winkler M.E."/>
        </authorList>
    </citation>
    <scope>NUCLEOTIDE SEQUENCE</scope>
</reference>
<feature type="domain" description="Treble clef zinc finger" evidence="1">
    <location>
        <begin position="290"/>
        <end position="345"/>
    </location>
</feature>
<name>A0A382CE48_9ZZZZ</name>
<dbReference type="PANTHER" id="PTHR37317">
    <property type="entry name" value="BLR8090 PROTEIN"/>
    <property type="match status" value="1"/>
</dbReference>